<dbReference type="GeneID" id="5470185"/>
<dbReference type="RefSeq" id="YP_001426795.1">
    <property type="nucleotide sequence ID" value="NC_008724.1"/>
</dbReference>
<accession>A7K8S4</accession>
<gene>
    <name evidence="1" type="primary">z314L</name>
    <name evidence="1" type="ORF">ATCV1_z314L</name>
</gene>
<evidence type="ECO:0000313" key="1">
    <source>
        <dbReference type="EMBL" id="ABT16448.1"/>
    </source>
</evidence>
<proteinExistence type="predicted"/>
<evidence type="ECO:0000313" key="2">
    <source>
        <dbReference type="Proteomes" id="UP000202420"/>
    </source>
</evidence>
<reference evidence="1 2" key="1">
    <citation type="submission" date="2006-09" db="EMBL/GenBank/DDBJ databases">
        <title>Sequence and annotation of the 288-kb ATCV-1 virus that infects an endosymbiotic Chlorella strain of the heliozoon Acanthocystis turfacea.</title>
        <authorList>
            <person name="Fitzgerald L.A."/>
            <person name="Graves M.V."/>
            <person name="Li X."/>
            <person name="Pfitzner A.J.P."/>
            <person name="Hartigan J."/>
            <person name="Van Etten J.L."/>
        </authorList>
    </citation>
    <scope>NUCLEOTIDE SEQUENCE [LARGE SCALE GENOMIC DNA]</scope>
    <source>
        <strain evidence="1 2">ATCV-1</strain>
    </source>
</reference>
<name>A7K8S4_9PHYC</name>
<organism evidence="1 2">
    <name type="scientific">Chlorovirus heliozoae</name>
    <dbReference type="NCBI Taxonomy" id="322019"/>
    <lineage>
        <taxon>Viruses</taxon>
        <taxon>Varidnaviria</taxon>
        <taxon>Bamfordvirae</taxon>
        <taxon>Nucleocytoviricota</taxon>
        <taxon>Megaviricetes</taxon>
        <taxon>Algavirales</taxon>
        <taxon>Phycodnaviridae</taxon>
        <taxon>Chlorovirus</taxon>
    </lineage>
</organism>
<dbReference type="EMBL" id="EF101928">
    <property type="protein sequence ID" value="ABT16448.1"/>
    <property type="molecule type" value="Genomic_DNA"/>
</dbReference>
<protein>
    <submittedName>
        <fullName evidence="1">Uncharacterized protein z314L</fullName>
    </submittedName>
</protein>
<keyword evidence="2" id="KW-1185">Reference proteome</keyword>
<sequence length="79" mass="8932">MFRVYRGPPEDEVWDPVLETGLVHLAPGPYSLDCGVKKHLVCLVIYILLGQANLLGILSRQYCHICLYAGNFLWIKTSI</sequence>
<dbReference type="KEGG" id="vg:5470185"/>
<dbReference type="Proteomes" id="UP000202420">
    <property type="component" value="Segment"/>
</dbReference>